<dbReference type="Proteomes" id="UP000323225">
    <property type="component" value="Unassembled WGS sequence"/>
</dbReference>
<name>A0A5B1C065_VIBCL</name>
<organism evidence="1 2">
    <name type="scientific">Vibrio cholerae</name>
    <dbReference type="NCBI Taxonomy" id="666"/>
    <lineage>
        <taxon>Bacteria</taxon>
        <taxon>Pseudomonadati</taxon>
        <taxon>Pseudomonadota</taxon>
        <taxon>Gammaproteobacteria</taxon>
        <taxon>Vibrionales</taxon>
        <taxon>Vibrionaceae</taxon>
        <taxon>Vibrio</taxon>
    </lineage>
</organism>
<dbReference type="EMBL" id="VUAA01000028">
    <property type="protein sequence ID" value="KAA1253103.1"/>
    <property type="molecule type" value="Genomic_DNA"/>
</dbReference>
<evidence type="ECO:0000313" key="1">
    <source>
        <dbReference type="EMBL" id="KAA1253103.1"/>
    </source>
</evidence>
<proteinExistence type="predicted"/>
<dbReference type="AlphaFoldDB" id="A0A5B1C065"/>
<accession>A0A5B1C065</accession>
<evidence type="ECO:0000313" key="2">
    <source>
        <dbReference type="Proteomes" id="UP000323225"/>
    </source>
</evidence>
<gene>
    <name evidence="1" type="ORF">F0M16_19375</name>
</gene>
<reference evidence="1 2" key="1">
    <citation type="submission" date="2019-09" db="EMBL/GenBank/DDBJ databases">
        <authorList>
            <person name="Kritzky A."/>
            <person name="Schelkanova E.Y."/>
            <person name="Alkhova Z.V."/>
            <person name="Smirnova N.I."/>
        </authorList>
    </citation>
    <scope>NUCLEOTIDE SEQUENCE [LARGE SCALE GENOMIC DNA]</scope>
    <source>
        <strain evidence="1 2">M1526</strain>
    </source>
</reference>
<comment type="caution">
    <text evidence="1">The sequence shown here is derived from an EMBL/GenBank/DDBJ whole genome shotgun (WGS) entry which is preliminary data.</text>
</comment>
<sequence>MTSNFVKLHDETISVIHPELAAVMNGETLPSSVYDAVSNINEYVLVDTVNQKSFIDNKEHMPQVVSVALHRIRTSTPAKFMLKLIELYHLDQCFELDETIKELQTEIEAA</sequence>
<protein>
    <submittedName>
        <fullName evidence="1">Uncharacterized protein</fullName>
    </submittedName>
</protein>